<dbReference type="InterPro" id="IPR053151">
    <property type="entry name" value="RNase_H-like"/>
</dbReference>
<organism evidence="2 3">
    <name type="scientific">Cajanus cajan</name>
    <name type="common">Pigeon pea</name>
    <name type="synonym">Cajanus indicus</name>
    <dbReference type="NCBI Taxonomy" id="3821"/>
    <lineage>
        <taxon>Eukaryota</taxon>
        <taxon>Viridiplantae</taxon>
        <taxon>Streptophyta</taxon>
        <taxon>Embryophyta</taxon>
        <taxon>Tracheophyta</taxon>
        <taxon>Spermatophyta</taxon>
        <taxon>Magnoliopsida</taxon>
        <taxon>eudicotyledons</taxon>
        <taxon>Gunneridae</taxon>
        <taxon>Pentapetalae</taxon>
        <taxon>rosids</taxon>
        <taxon>fabids</taxon>
        <taxon>Fabales</taxon>
        <taxon>Fabaceae</taxon>
        <taxon>Papilionoideae</taxon>
        <taxon>50 kb inversion clade</taxon>
        <taxon>NPAAA clade</taxon>
        <taxon>indigoferoid/millettioid clade</taxon>
        <taxon>Phaseoleae</taxon>
        <taxon>Cajanus</taxon>
    </lineage>
</organism>
<dbReference type="Proteomes" id="UP000075243">
    <property type="component" value="Chromosome 3"/>
</dbReference>
<dbReference type="Gene3D" id="3.30.420.10">
    <property type="entry name" value="Ribonuclease H-like superfamily/Ribonuclease H"/>
    <property type="match status" value="1"/>
</dbReference>
<proteinExistence type="predicted"/>
<gene>
    <name evidence="2" type="ORF">KK1_008535</name>
</gene>
<dbReference type="CDD" id="cd06222">
    <property type="entry name" value="RNase_H_like"/>
    <property type="match status" value="1"/>
</dbReference>
<evidence type="ECO:0000313" key="3">
    <source>
        <dbReference type="Proteomes" id="UP000075243"/>
    </source>
</evidence>
<evidence type="ECO:0000313" key="2">
    <source>
        <dbReference type="EMBL" id="KYP69346.1"/>
    </source>
</evidence>
<reference evidence="2 3" key="1">
    <citation type="journal article" date="2012" name="Nat. Biotechnol.">
        <title>Draft genome sequence of pigeonpea (Cajanus cajan), an orphan legume crop of resource-poor farmers.</title>
        <authorList>
            <person name="Varshney R.K."/>
            <person name="Chen W."/>
            <person name="Li Y."/>
            <person name="Bharti A.K."/>
            <person name="Saxena R.K."/>
            <person name="Schlueter J.A."/>
            <person name="Donoghue M.T."/>
            <person name="Azam S."/>
            <person name="Fan G."/>
            <person name="Whaley A.M."/>
            <person name="Farmer A.D."/>
            <person name="Sheridan J."/>
            <person name="Iwata A."/>
            <person name="Tuteja R."/>
            <person name="Penmetsa R.V."/>
            <person name="Wu W."/>
            <person name="Upadhyaya H.D."/>
            <person name="Yang S.P."/>
            <person name="Shah T."/>
            <person name="Saxena K.B."/>
            <person name="Michael T."/>
            <person name="McCombie W.R."/>
            <person name="Yang B."/>
            <person name="Zhang G."/>
            <person name="Yang H."/>
            <person name="Wang J."/>
            <person name="Spillane C."/>
            <person name="Cook D.R."/>
            <person name="May G.D."/>
            <person name="Xu X."/>
            <person name="Jackson S.A."/>
        </authorList>
    </citation>
    <scope>NUCLEOTIDE SEQUENCE [LARGE SCALE GENOMIC DNA]</scope>
    <source>
        <strain evidence="3">cv. Asha</strain>
    </source>
</reference>
<dbReference type="InterPro" id="IPR002156">
    <property type="entry name" value="RNaseH_domain"/>
</dbReference>
<dbReference type="EMBL" id="CM003605">
    <property type="protein sequence ID" value="KYP69346.1"/>
    <property type="molecule type" value="Genomic_DNA"/>
</dbReference>
<dbReference type="GO" id="GO:0003676">
    <property type="term" value="F:nucleic acid binding"/>
    <property type="evidence" value="ECO:0007669"/>
    <property type="project" value="InterPro"/>
</dbReference>
<dbReference type="InterPro" id="IPR044730">
    <property type="entry name" value="RNase_H-like_dom_plant"/>
</dbReference>
<dbReference type="PANTHER" id="PTHR47723">
    <property type="entry name" value="OS05G0353850 PROTEIN"/>
    <property type="match status" value="1"/>
</dbReference>
<dbReference type="InterPro" id="IPR012337">
    <property type="entry name" value="RNaseH-like_sf"/>
</dbReference>
<dbReference type="InterPro" id="IPR036397">
    <property type="entry name" value="RNaseH_sf"/>
</dbReference>
<dbReference type="SUPFAM" id="SSF53098">
    <property type="entry name" value="Ribonuclease H-like"/>
    <property type="match status" value="1"/>
</dbReference>
<dbReference type="GO" id="GO:0004523">
    <property type="term" value="F:RNA-DNA hybrid ribonuclease activity"/>
    <property type="evidence" value="ECO:0007669"/>
    <property type="project" value="InterPro"/>
</dbReference>
<dbReference type="AlphaFoldDB" id="A0A151TQV2"/>
<feature type="domain" description="RNase H type-1" evidence="1">
    <location>
        <begin position="15"/>
        <end position="91"/>
    </location>
</feature>
<dbReference type="Gramene" id="C.cajan_08289.t">
    <property type="protein sequence ID" value="C.cajan_08289.t.cds1"/>
    <property type="gene ID" value="C.cajan_08289"/>
</dbReference>
<dbReference type="Pfam" id="PF13456">
    <property type="entry name" value="RVT_3"/>
    <property type="match status" value="1"/>
</dbReference>
<sequence>MVSRSPSTRNVVKVNTDGSLVGNPGISGFGKLLRDLYGAWLRRFSDSCDITINMKTKLLGMYRGTRLVWETGSKKVIYELDSLMALKLVTKNISP</sequence>
<protein>
    <submittedName>
        <fullName evidence="2">Ribonuclease H protein At1g65750 family</fullName>
    </submittedName>
</protein>
<accession>A0A151TQV2</accession>
<keyword evidence="3" id="KW-1185">Reference proteome</keyword>
<dbReference type="PANTHER" id="PTHR47723:SF19">
    <property type="entry name" value="POLYNUCLEOTIDYL TRANSFERASE, RIBONUCLEASE H-LIKE SUPERFAMILY PROTEIN"/>
    <property type="match status" value="1"/>
</dbReference>
<evidence type="ECO:0000259" key="1">
    <source>
        <dbReference type="Pfam" id="PF13456"/>
    </source>
</evidence>
<name>A0A151TQV2_CAJCA</name>